<feature type="domain" description="Reverse transcriptase" evidence="1">
    <location>
        <begin position="133"/>
        <end position="382"/>
    </location>
</feature>
<dbReference type="OrthoDB" id="6243574at2759"/>
<comment type="caution">
    <text evidence="2">The sequence shown here is derived from an EMBL/GenBank/DDBJ whole genome shotgun (WGS) entry which is preliminary data.</text>
</comment>
<protein>
    <submittedName>
        <fullName evidence="2">Blast:Probable RNA-directed DNA polymerase from transposon BS</fullName>
    </submittedName>
</protein>
<dbReference type="EMBL" id="UYJE01005113">
    <property type="protein sequence ID" value="VDI34092.1"/>
    <property type="molecule type" value="Genomic_DNA"/>
</dbReference>
<dbReference type="InterPro" id="IPR043502">
    <property type="entry name" value="DNA/RNA_pol_sf"/>
</dbReference>
<dbReference type="AlphaFoldDB" id="A0A8B6EIM9"/>
<keyword evidence="2" id="KW-0548">Nucleotidyltransferase</keyword>
<dbReference type="InterPro" id="IPR000477">
    <property type="entry name" value="RT_dom"/>
</dbReference>
<keyword evidence="3" id="KW-1185">Reference proteome</keyword>
<sequence length="387" mass="44441">MIFEIDIKEPDQQCFNKQPKKLYSYIKSQRNENTGIAPLRSECTLHTNPSEKANILNKQFQSAFTSEKNIEIPTKEPSSHPIMEKINISREGVYKLIKNINTNKATGPDTIAGKILKENIEITSYILTIIFNKSLETGKVPSDWNHANVTPVFKKGDKHHPGNYRPISLTCISCKLLEHILASNMMKHLETNKILYELQHGFRSKRSCESQVISLVHQLAQNNDKNIQTDLVIMDFAKAFDKVPHKRLLYKLKHYGISDQAIHWIDSFLSNRTQTVLLENTTSNIIPVTSGVPQGTVLGPILFLIYINDLPDYLKHSQIRLFADDSIIYRPITCQNDCIKLQEDIEAAIKWEKDWLMSFHPDKCNILRVSTKKKNKYIFITTCMVIS</sequence>
<dbReference type="Proteomes" id="UP000596742">
    <property type="component" value="Unassembled WGS sequence"/>
</dbReference>
<gene>
    <name evidence="2" type="ORF">MGAL_10B094571</name>
</gene>
<accession>A0A8B6EIM9</accession>
<name>A0A8B6EIM9_MYTGA</name>
<evidence type="ECO:0000313" key="2">
    <source>
        <dbReference type="EMBL" id="VDI34092.1"/>
    </source>
</evidence>
<dbReference type="PANTHER" id="PTHR33332">
    <property type="entry name" value="REVERSE TRANSCRIPTASE DOMAIN-CONTAINING PROTEIN"/>
    <property type="match status" value="1"/>
</dbReference>
<dbReference type="GO" id="GO:0003964">
    <property type="term" value="F:RNA-directed DNA polymerase activity"/>
    <property type="evidence" value="ECO:0007669"/>
    <property type="project" value="UniProtKB-KW"/>
</dbReference>
<dbReference type="Pfam" id="PF00078">
    <property type="entry name" value="RVT_1"/>
    <property type="match status" value="1"/>
</dbReference>
<dbReference type="CDD" id="cd01650">
    <property type="entry name" value="RT_nLTR_like"/>
    <property type="match status" value="1"/>
</dbReference>
<dbReference type="PROSITE" id="PS50878">
    <property type="entry name" value="RT_POL"/>
    <property type="match status" value="1"/>
</dbReference>
<evidence type="ECO:0000313" key="3">
    <source>
        <dbReference type="Proteomes" id="UP000596742"/>
    </source>
</evidence>
<reference evidence="2" key="1">
    <citation type="submission" date="2018-11" db="EMBL/GenBank/DDBJ databases">
        <authorList>
            <person name="Alioto T."/>
            <person name="Alioto T."/>
        </authorList>
    </citation>
    <scope>NUCLEOTIDE SEQUENCE</scope>
</reference>
<keyword evidence="2" id="KW-0695">RNA-directed DNA polymerase</keyword>
<organism evidence="2 3">
    <name type="scientific">Mytilus galloprovincialis</name>
    <name type="common">Mediterranean mussel</name>
    <dbReference type="NCBI Taxonomy" id="29158"/>
    <lineage>
        <taxon>Eukaryota</taxon>
        <taxon>Metazoa</taxon>
        <taxon>Spiralia</taxon>
        <taxon>Lophotrochozoa</taxon>
        <taxon>Mollusca</taxon>
        <taxon>Bivalvia</taxon>
        <taxon>Autobranchia</taxon>
        <taxon>Pteriomorphia</taxon>
        <taxon>Mytilida</taxon>
        <taxon>Mytiloidea</taxon>
        <taxon>Mytilidae</taxon>
        <taxon>Mytilinae</taxon>
        <taxon>Mytilus</taxon>
    </lineage>
</organism>
<proteinExistence type="predicted"/>
<evidence type="ECO:0000259" key="1">
    <source>
        <dbReference type="PROSITE" id="PS50878"/>
    </source>
</evidence>
<dbReference type="SUPFAM" id="SSF56672">
    <property type="entry name" value="DNA/RNA polymerases"/>
    <property type="match status" value="1"/>
</dbReference>
<keyword evidence="2" id="KW-0808">Transferase</keyword>